<feature type="binding site" description="in other chain" evidence="7">
    <location>
        <begin position="125"/>
        <end position="133"/>
    </location>
    <ligand>
        <name>5-phospho-alpha-D-ribose 1-diphosphate</name>
        <dbReference type="ChEBI" id="CHEBI:58017"/>
        <note>ligand shared between dimeric partners</note>
    </ligand>
</feature>
<dbReference type="AlphaFoldDB" id="A0A7C3V1R2"/>
<dbReference type="HAMAP" id="MF_01208">
    <property type="entry name" value="PyrE"/>
    <property type="match status" value="1"/>
</dbReference>
<dbReference type="CDD" id="cd06223">
    <property type="entry name" value="PRTases_typeI"/>
    <property type="match status" value="1"/>
</dbReference>
<accession>A0A7C3V1R2</accession>
<comment type="catalytic activity">
    <reaction evidence="7">
        <text>orotidine 5'-phosphate + diphosphate = orotate + 5-phospho-alpha-D-ribose 1-diphosphate</text>
        <dbReference type="Rhea" id="RHEA:10380"/>
        <dbReference type="ChEBI" id="CHEBI:30839"/>
        <dbReference type="ChEBI" id="CHEBI:33019"/>
        <dbReference type="ChEBI" id="CHEBI:57538"/>
        <dbReference type="ChEBI" id="CHEBI:58017"/>
        <dbReference type="EC" id="2.4.2.10"/>
    </reaction>
</comment>
<feature type="binding site" description="in other chain" evidence="7">
    <location>
        <position position="100"/>
    </location>
    <ligand>
        <name>5-phospho-alpha-D-ribose 1-diphosphate</name>
        <dbReference type="ChEBI" id="CHEBI:58017"/>
        <note>ligand shared between dimeric partners</note>
    </ligand>
</feature>
<dbReference type="UniPathway" id="UPA00070">
    <property type="reaction ID" value="UER00119"/>
</dbReference>
<dbReference type="GO" id="GO:0000287">
    <property type="term" value="F:magnesium ion binding"/>
    <property type="evidence" value="ECO:0007669"/>
    <property type="project" value="UniProtKB-UniRule"/>
</dbReference>
<dbReference type="InterPro" id="IPR004467">
    <property type="entry name" value="Or_phspho_trans_dom"/>
</dbReference>
<dbReference type="Pfam" id="PF00156">
    <property type="entry name" value="Pribosyltran"/>
    <property type="match status" value="1"/>
</dbReference>
<proteinExistence type="inferred from homology"/>
<evidence type="ECO:0000313" key="9">
    <source>
        <dbReference type="EMBL" id="HGF33062.1"/>
    </source>
</evidence>
<evidence type="ECO:0000256" key="3">
    <source>
        <dbReference type="ARBA" id="ARBA00022676"/>
    </source>
</evidence>
<dbReference type="EMBL" id="DTMF01000041">
    <property type="protein sequence ID" value="HGF33062.1"/>
    <property type="molecule type" value="Genomic_DNA"/>
</dbReference>
<keyword evidence="6 7" id="KW-0665">Pyrimidine biosynthesis</keyword>
<comment type="cofactor">
    <cofactor evidence="7">
        <name>Mg(2+)</name>
        <dbReference type="ChEBI" id="CHEBI:18420"/>
    </cofactor>
</comment>
<dbReference type="EC" id="2.4.2.10" evidence="2 7"/>
<feature type="domain" description="Phosphoribosyltransferase" evidence="8">
    <location>
        <begin position="114"/>
        <end position="161"/>
    </location>
</feature>
<keyword evidence="4 7" id="KW-0808">Transferase</keyword>
<comment type="caution">
    <text evidence="7">Lacks conserved residue(s) required for the propagation of feature annotation.</text>
</comment>
<feature type="binding site" evidence="7">
    <location>
        <position position="99"/>
    </location>
    <ligand>
        <name>5-phospho-alpha-D-ribose 1-diphosphate</name>
        <dbReference type="ChEBI" id="CHEBI:58017"/>
        <note>ligand shared between dimeric partners</note>
    </ligand>
</feature>
<comment type="function">
    <text evidence="7">Catalyzes the transfer of a ribosyl phosphate group from 5-phosphoribose 1-diphosphate to orotate, leading to the formation of orotidine monophosphate (OMP).</text>
</comment>
<evidence type="ECO:0000256" key="1">
    <source>
        <dbReference type="ARBA" id="ARBA00004889"/>
    </source>
</evidence>
<comment type="subunit">
    <text evidence="7">Homodimer.</text>
</comment>
<feature type="binding site" evidence="7">
    <location>
        <position position="103"/>
    </location>
    <ligand>
        <name>5-phospho-alpha-D-ribose 1-diphosphate</name>
        <dbReference type="ChEBI" id="CHEBI:58017"/>
        <note>ligand shared between dimeric partners</note>
    </ligand>
</feature>
<keyword evidence="3 7" id="KW-0328">Glycosyltransferase</keyword>
<evidence type="ECO:0000259" key="8">
    <source>
        <dbReference type="Pfam" id="PF00156"/>
    </source>
</evidence>
<gene>
    <name evidence="7 9" type="primary">pyrE</name>
    <name evidence="9" type="ORF">ENW96_01560</name>
</gene>
<evidence type="ECO:0000256" key="4">
    <source>
        <dbReference type="ARBA" id="ARBA00022679"/>
    </source>
</evidence>
<dbReference type="InterPro" id="IPR023031">
    <property type="entry name" value="OPRT"/>
</dbReference>
<dbReference type="InterPro" id="IPR000836">
    <property type="entry name" value="PRTase_dom"/>
</dbReference>
<protein>
    <recommendedName>
        <fullName evidence="2 7">Orotate phosphoribosyltransferase</fullName>
        <shortName evidence="7">OPRT</shortName>
        <shortName evidence="7">OPRTase</shortName>
        <ecNumber evidence="2 7">2.4.2.10</ecNumber>
    </recommendedName>
</protein>
<dbReference type="GO" id="GO:0019856">
    <property type="term" value="P:pyrimidine nucleobase biosynthetic process"/>
    <property type="evidence" value="ECO:0007669"/>
    <property type="project" value="TreeGrafter"/>
</dbReference>
<evidence type="ECO:0000256" key="2">
    <source>
        <dbReference type="ARBA" id="ARBA00011971"/>
    </source>
</evidence>
<feature type="binding site" evidence="7">
    <location>
        <position position="157"/>
    </location>
    <ligand>
        <name>orotate</name>
        <dbReference type="ChEBI" id="CHEBI:30839"/>
    </ligand>
</feature>
<dbReference type="GO" id="GO:0004588">
    <property type="term" value="F:orotate phosphoribosyltransferase activity"/>
    <property type="evidence" value="ECO:0007669"/>
    <property type="project" value="UniProtKB-UniRule"/>
</dbReference>
<dbReference type="Gene3D" id="3.40.50.2020">
    <property type="match status" value="1"/>
</dbReference>
<dbReference type="GO" id="GO:0044205">
    <property type="term" value="P:'de novo' UMP biosynthetic process"/>
    <property type="evidence" value="ECO:0007669"/>
    <property type="project" value="UniProtKB-UniRule"/>
</dbReference>
<reference evidence="9" key="1">
    <citation type="journal article" date="2020" name="mSystems">
        <title>Genome- and Community-Level Interaction Insights into Carbon Utilization and Element Cycling Functions of Hydrothermarchaeota in Hydrothermal Sediment.</title>
        <authorList>
            <person name="Zhou Z."/>
            <person name="Liu Y."/>
            <person name="Xu W."/>
            <person name="Pan J."/>
            <person name="Luo Z.H."/>
            <person name="Li M."/>
        </authorList>
    </citation>
    <scope>NUCLEOTIDE SEQUENCE [LARGE SCALE GENOMIC DNA]</scope>
    <source>
        <strain evidence="9">SpSt-897</strain>
    </source>
</reference>
<comment type="pathway">
    <text evidence="1 7">Pyrimidine metabolism; UMP biosynthesis via de novo pathway; UMP from orotate: step 1/2.</text>
</comment>
<comment type="caution">
    <text evidence="9">The sequence shown here is derived from an EMBL/GenBank/DDBJ whole genome shotgun (WGS) entry which is preliminary data.</text>
</comment>
<evidence type="ECO:0000256" key="5">
    <source>
        <dbReference type="ARBA" id="ARBA00022842"/>
    </source>
</evidence>
<dbReference type="PANTHER" id="PTHR19278:SF9">
    <property type="entry name" value="URIDINE 5'-MONOPHOSPHATE SYNTHASE"/>
    <property type="match status" value="1"/>
</dbReference>
<feature type="binding site" evidence="7">
    <location>
        <position position="129"/>
    </location>
    <ligand>
        <name>orotate</name>
        <dbReference type="ChEBI" id="CHEBI:30839"/>
    </ligand>
</feature>
<evidence type="ECO:0000256" key="7">
    <source>
        <dbReference type="HAMAP-Rule" id="MF_01208"/>
    </source>
</evidence>
<organism evidence="9">
    <name type="scientific">Desulfobacca acetoxidans</name>
    <dbReference type="NCBI Taxonomy" id="60893"/>
    <lineage>
        <taxon>Bacteria</taxon>
        <taxon>Pseudomonadati</taxon>
        <taxon>Thermodesulfobacteriota</taxon>
        <taxon>Desulfobaccia</taxon>
        <taxon>Desulfobaccales</taxon>
        <taxon>Desulfobaccaceae</taxon>
        <taxon>Desulfobacca</taxon>
    </lineage>
</organism>
<name>A0A7C3V1R2_9BACT</name>
<sequence length="185" mass="20125">MEQKKARLLHLLQEKSFRYSPEAPFKLASGRESPYYVDCRPVTHSAEGLALTGEIIFDLVKDQGVDALGGLTMGADPLAHAAALISYQRGRPINAFSVRKFHKGYGAGGRLVGPVQPGQRVVVLEDVITTGGSVLEAVNAVRQFGLQVEQVIVLVDREEGGRQAVAAQVPRVEAVFTLSQLRRNY</sequence>
<dbReference type="NCBIfam" id="TIGR00336">
    <property type="entry name" value="pyrE"/>
    <property type="match status" value="1"/>
</dbReference>
<dbReference type="PANTHER" id="PTHR19278">
    <property type="entry name" value="OROTATE PHOSPHORIBOSYLTRANSFERASE"/>
    <property type="match status" value="1"/>
</dbReference>
<dbReference type="InterPro" id="IPR029057">
    <property type="entry name" value="PRTase-like"/>
</dbReference>
<dbReference type="FunFam" id="3.40.50.2020:FF:000029">
    <property type="entry name" value="Orotate phosphoribosyltransferase"/>
    <property type="match status" value="1"/>
</dbReference>
<evidence type="ECO:0000256" key="6">
    <source>
        <dbReference type="ARBA" id="ARBA00022975"/>
    </source>
</evidence>
<keyword evidence="5 7" id="KW-0460">Magnesium</keyword>
<dbReference type="SUPFAM" id="SSF53271">
    <property type="entry name" value="PRTase-like"/>
    <property type="match status" value="1"/>
</dbReference>
<comment type="similarity">
    <text evidence="7">Belongs to the purine/pyrimidine phosphoribosyltransferase family. PyrE subfamily.</text>
</comment>